<evidence type="ECO:0000313" key="7">
    <source>
        <dbReference type="EMBL" id="KAK3591839.1"/>
    </source>
</evidence>
<comment type="similarity">
    <text evidence="4">Belongs to the YPP1 family.</text>
</comment>
<organism evidence="7 8">
    <name type="scientific">Potamilus streckersoni</name>
    <dbReference type="NCBI Taxonomy" id="2493646"/>
    <lineage>
        <taxon>Eukaryota</taxon>
        <taxon>Metazoa</taxon>
        <taxon>Spiralia</taxon>
        <taxon>Lophotrochozoa</taxon>
        <taxon>Mollusca</taxon>
        <taxon>Bivalvia</taxon>
        <taxon>Autobranchia</taxon>
        <taxon>Heteroconchia</taxon>
        <taxon>Palaeoheterodonta</taxon>
        <taxon>Unionida</taxon>
        <taxon>Unionoidea</taxon>
        <taxon>Unionidae</taxon>
        <taxon>Ambleminae</taxon>
        <taxon>Lampsilini</taxon>
        <taxon>Potamilus</taxon>
    </lineage>
</organism>
<gene>
    <name evidence="7" type="ORF">CHS0354_007699</name>
</gene>
<dbReference type="SUPFAM" id="SSF48452">
    <property type="entry name" value="TPR-like"/>
    <property type="match status" value="3"/>
</dbReference>
<proteinExistence type="inferred from homology"/>
<dbReference type="GO" id="GO:0005886">
    <property type="term" value="C:plasma membrane"/>
    <property type="evidence" value="ECO:0007669"/>
    <property type="project" value="TreeGrafter"/>
</dbReference>
<dbReference type="GO" id="GO:0046854">
    <property type="term" value="P:phosphatidylinositol phosphate biosynthetic process"/>
    <property type="evidence" value="ECO:0007669"/>
    <property type="project" value="TreeGrafter"/>
</dbReference>
<reference evidence="7" key="1">
    <citation type="journal article" date="2021" name="Genome Biol. Evol.">
        <title>A High-Quality Reference Genome for a Parasitic Bivalve with Doubly Uniparental Inheritance (Bivalvia: Unionida).</title>
        <authorList>
            <person name="Smith C.H."/>
        </authorList>
    </citation>
    <scope>NUCLEOTIDE SEQUENCE</scope>
    <source>
        <strain evidence="7">CHS0354</strain>
    </source>
</reference>
<dbReference type="InterPro" id="IPR019734">
    <property type="entry name" value="TPR_rpt"/>
</dbReference>
<dbReference type="SMART" id="SM00028">
    <property type="entry name" value="TPR"/>
    <property type="match status" value="8"/>
</dbReference>
<evidence type="ECO:0000259" key="6">
    <source>
        <dbReference type="Pfam" id="PF19440"/>
    </source>
</evidence>
<keyword evidence="2" id="KW-0677">Repeat</keyword>
<keyword evidence="8" id="KW-1185">Reference proteome</keyword>
<name>A0AAE0VVT9_9BIVA</name>
<comment type="caution">
    <text evidence="7">The sequence shown here is derived from an EMBL/GenBank/DDBJ whole genome shotgun (WGS) entry which is preliminary data.</text>
</comment>
<feature type="repeat" description="TPR" evidence="5">
    <location>
        <begin position="748"/>
        <end position="781"/>
    </location>
</feature>
<reference evidence="7" key="3">
    <citation type="submission" date="2023-05" db="EMBL/GenBank/DDBJ databases">
        <authorList>
            <person name="Smith C.H."/>
        </authorList>
    </citation>
    <scope>NUCLEOTIDE SEQUENCE</scope>
    <source>
        <strain evidence="7">CHS0354</strain>
        <tissue evidence="7">Mantle</tissue>
    </source>
</reference>
<keyword evidence="3 5" id="KW-0802">TPR repeat</keyword>
<evidence type="ECO:0000256" key="5">
    <source>
        <dbReference type="PROSITE-ProRule" id="PRU00339"/>
    </source>
</evidence>
<dbReference type="Gene3D" id="1.25.40.10">
    <property type="entry name" value="Tetratricopeptide repeat domain"/>
    <property type="match status" value="3"/>
</dbReference>
<dbReference type="PANTHER" id="PTHR23083">
    <property type="entry name" value="TETRATRICOPEPTIDE REPEAT PROTEIN, TPR"/>
    <property type="match status" value="1"/>
</dbReference>
<dbReference type="Proteomes" id="UP001195483">
    <property type="component" value="Unassembled WGS sequence"/>
</dbReference>
<evidence type="ECO:0000313" key="8">
    <source>
        <dbReference type="Proteomes" id="UP001195483"/>
    </source>
</evidence>
<dbReference type="Pfam" id="PF19440">
    <property type="entry name" value="TTC7_N"/>
    <property type="match status" value="1"/>
</dbReference>
<reference evidence="7" key="2">
    <citation type="journal article" date="2021" name="Genome Biol. Evol.">
        <title>Developing a high-quality reference genome for a parasitic bivalve with doubly uniparental inheritance (Bivalvia: Unionida).</title>
        <authorList>
            <person name="Smith C.H."/>
        </authorList>
    </citation>
    <scope>NUCLEOTIDE SEQUENCE</scope>
    <source>
        <strain evidence="7">CHS0354</strain>
        <tissue evidence="7">Mantle</tissue>
    </source>
</reference>
<sequence length="828" mass="93531">MSGKGKIARLETEIDKCRIQGLWDKAADLAKKLTANNTGVDTYIHFIIGECGLEQYIKENPPSEQNTSKAKDSLGEAERHLKLVSNENGKLSNEASLLLAKLHYCKGEYQSSLALFDTVSLDSLPNQMTTPRLLHIYAEAYAIKGYCIEKISPSNTSKYKAEKREEQIISCFERAGDLALLYLQEKEKTFSTLYASQSVGPIEELQENIGPILETAIQQSPIYYIKHGDLEKGIGRFRELLRAVESRFSQGLRLTLARQLAEVLLRGVCEKTYKPPSIKGDLVNPSPRKYTGDGLFVPDNETEEALLLLLIAEVIATREAVLNRSAEHKQAQNITFQNATAVYDLLAIALVKRAQFDRLSESFERAMKFSFKEFHIWYQFANSLICARKYNRALLILKECCLLRPKNVIVPLTAAKLCFEYLQKYEDGILYAEKALEAGDDHPMASRAYVALGIGYSLKAVEMKLKADRQTLHTKALNAFLKAHALDPNDYLSLFHLALQLAILRQIEDAIKYTRLALKYYSEHIHSLHLLVLLLSAQKNYEEAMQLIKAALEEYPDNLSLLLTKAKLEEIVCCPEEALNTCKKMLKIWKDFQEIDSDEKSLSLILHPMKVSEATDRSTFDKKSQANLLLTELTDRETGSMRAESIAASRMEKNLSEVASSGNGLIQSQPEAQRTWRLLNQIWLYLAELYLSLDKMEEADACVSETANLFPLSYQVAYIRGRVYEHKQKYQEAKACYENAISINPSHTSSLQHLGMVLHELDNDKLAEKMLRDAVNMEPTSHQCWFYLGLVLESLGHSEGAANCHATALELELTSPVVAFTVIPRLMQ</sequence>
<dbReference type="PROSITE" id="PS50005">
    <property type="entry name" value="TPR"/>
    <property type="match status" value="2"/>
</dbReference>
<dbReference type="EMBL" id="JAEAOA010000520">
    <property type="protein sequence ID" value="KAK3591839.1"/>
    <property type="molecule type" value="Genomic_DNA"/>
</dbReference>
<evidence type="ECO:0000256" key="1">
    <source>
        <dbReference type="ARBA" id="ARBA00002550"/>
    </source>
</evidence>
<dbReference type="AlphaFoldDB" id="A0AAE0VVT9"/>
<dbReference type="Pfam" id="PF13432">
    <property type="entry name" value="TPR_16"/>
    <property type="match status" value="1"/>
</dbReference>
<feature type="domain" description="Tetratricopeptide repeat protein 7 N-terminal" evidence="6">
    <location>
        <begin position="4"/>
        <end position="362"/>
    </location>
</feature>
<accession>A0AAE0VVT9</accession>
<protein>
    <recommendedName>
        <fullName evidence="6">Tetratricopeptide repeat protein 7 N-terminal domain-containing protein</fullName>
    </recommendedName>
</protein>
<dbReference type="InterPro" id="IPR013105">
    <property type="entry name" value="TPR_2"/>
</dbReference>
<dbReference type="GO" id="GO:0072659">
    <property type="term" value="P:protein localization to plasma membrane"/>
    <property type="evidence" value="ECO:0007669"/>
    <property type="project" value="TreeGrafter"/>
</dbReference>
<dbReference type="InterPro" id="IPR045819">
    <property type="entry name" value="TTC7_N"/>
</dbReference>
<dbReference type="PANTHER" id="PTHR23083:SF464">
    <property type="entry name" value="TETRATRICOPEPTIDE REPEAT DOMAIN 7, ISOFORM A"/>
    <property type="match status" value="1"/>
</dbReference>
<dbReference type="InterPro" id="IPR051722">
    <property type="entry name" value="Endocytosis_PI4K-reg_protein"/>
</dbReference>
<dbReference type="Pfam" id="PF07719">
    <property type="entry name" value="TPR_2"/>
    <property type="match status" value="1"/>
</dbReference>
<feature type="repeat" description="TPR" evidence="5">
    <location>
        <begin position="714"/>
        <end position="747"/>
    </location>
</feature>
<evidence type="ECO:0000256" key="2">
    <source>
        <dbReference type="ARBA" id="ARBA00022737"/>
    </source>
</evidence>
<comment type="function">
    <text evidence="1">Involved in endocytosis.</text>
</comment>
<evidence type="ECO:0000256" key="3">
    <source>
        <dbReference type="ARBA" id="ARBA00022803"/>
    </source>
</evidence>
<dbReference type="InterPro" id="IPR011990">
    <property type="entry name" value="TPR-like_helical_dom_sf"/>
</dbReference>
<evidence type="ECO:0000256" key="4">
    <source>
        <dbReference type="ARBA" id="ARBA00038251"/>
    </source>
</evidence>